<feature type="binding site" evidence="4">
    <location>
        <position position="244"/>
    </location>
    <ligand>
        <name>[4Fe-4S] cluster</name>
        <dbReference type="ChEBI" id="CHEBI:49883"/>
    </ligand>
</feature>
<dbReference type="GO" id="GO:0043866">
    <property type="term" value="F:adenylyl-sulfate reductase (thioredoxin) activity"/>
    <property type="evidence" value="ECO:0007669"/>
    <property type="project" value="UniProtKB-EC"/>
</dbReference>
<comment type="subcellular location">
    <subcellularLocation>
        <location evidence="4">Cytoplasm</location>
    </subcellularLocation>
</comment>
<dbReference type="NCBIfam" id="NF002537">
    <property type="entry name" value="PRK02090.1"/>
    <property type="match status" value="1"/>
</dbReference>
<keyword evidence="4" id="KW-0963">Cytoplasm</keyword>
<dbReference type="HAMAP" id="MF_00063">
    <property type="entry name" value="CysH"/>
    <property type="match status" value="1"/>
</dbReference>
<dbReference type="Pfam" id="PF01507">
    <property type="entry name" value="PAPS_reduct"/>
    <property type="match status" value="1"/>
</dbReference>
<dbReference type="GO" id="GO:0019379">
    <property type="term" value="P:sulfate assimilation, phosphoadenylyl sulfate reduction by phosphoadenylyl-sulfate reductase (thioredoxin)"/>
    <property type="evidence" value="ECO:0007669"/>
    <property type="project" value="UniProtKB-UniRule"/>
</dbReference>
<evidence type="ECO:0000259" key="5">
    <source>
        <dbReference type="Pfam" id="PF01507"/>
    </source>
</evidence>
<dbReference type="InterPro" id="IPR004511">
    <property type="entry name" value="PAPS/APS_Rdtase"/>
</dbReference>
<accession>A0A4S2GX95</accession>
<dbReference type="OrthoDB" id="9794018at2"/>
<evidence type="ECO:0000256" key="1">
    <source>
        <dbReference type="ARBA" id="ARBA00009732"/>
    </source>
</evidence>
<feature type="binding site" evidence="4">
    <location>
        <position position="160"/>
    </location>
    <ligand>
        <name>[4Fe-4S] cluster</name>
        <dbReference type="ChEBI" id="CHEBI:49883"/>
    </ligand>
</feature>
<gene>
    <name evidence="4" type="primary">cysH</name>
    <name evidence="6" type="ORF">E5163_14345</name>
</gene>
<protein>
    <recommendedName>
        <fullName evidence="4">Adenosine 5'-phosphosulfate reductase</fullName>
        <shortName evidence="4">APS reductase</shortName>
        <ecNumber evidence="4">1.8.4.10</ecNumber>
    </recommendedName>
    <alternativeName>
        <fullName evidence="4">5'-adenylylsulfate reductase</fullName>
    </alternativeName>
    <alternativeName>
        <fullName evidence="4">Thioredoxin-dependent 5'-adenylylsulfate reductase</fullName>
    </alternativeName>
</protein>
<sequence>MLQRSGFDAVLPDAGRSARWTRTGFSRAYQPDAAGGVPAYRARALAARRARVDALNQRWRDASPREIIAAAVEAFDGRIAMLSSFGTEAAAGLALLAQTSPDTPVLFLDTKRHFAQTLSYRDRLVETLGLTRVITLEPDREEEARLDADGRLHARDGQACCDLRKVKPLARGLAGYDAVITGRKRYHGGERERLDPFEFDGERVKVNPFAGLTPKAFAELFRGLGLPPHPLVEQGYPSVGCWPCTVPAQGEATREGRWADSERTECGIFDPARTERARRASIRLI</sequence>
<organism evidence="6 7">
    <name type="scientific">Marinicauda algicola</name>
    <dbReference type="NCBI Taxonomy" id="2029849"/>
    <lineage>
        <taxon>Bacteria</taxon>
        <taxon>Pseudomonadati</taxon>
        <taxon>Pseudomonadota</taxon>
        <taxon>Alphaproteobacteria</taxon>
        <taxon>Maricaulales</taxon>
        <taxon>Maricaulaceae</taxon>
        <taxon>Marinicauda</taxon>
    </lineage>
</organism>
<dbReference type="EC" id="1.8.4.10" evidence="4"/>
<dbReference type="PANTHER" id="PTHR46509">
    <property type="entry name" value="PHOSPHOADENOSINE PHOSPHOSULFATE REDUCTASE"/>
    <property type="match status" value="1"/>
</dbReference>
<dbReference type="GO" id="GO:0046872">
    <property type="term" value="F:metal ion binding"/>
    <property type="evidence" value="ECO:0007669"/>
    <property type="project" value="UniProtKB-KW"/>
</dbReference>
<dbReference type="PANTHER" id="PTHR46509:SF1">
    <property type="entry name" value="PHOSPHOADENOSINE PHOSPHOSULFATE REDUCTASE"/>
    <property type="match status" value="1"/>
</dbReference>
<dbReference type="GO" id="GO:0051539">
    <property type="term" value="F:4 iron, 4 sulfur cluster binding"/>
    <property type="evidence" value="ECO:0007669"/>
    <property type="project" value="UniProtKB-UniRule"/>
</dbReference>
<dbReference type="InterPro" id="IPR002500">
    <property type="entry name" value="PAPS_reduct_dom"/>
</dbReference>
<dbReference type="GO" id="GO:0070814">
    <property type="term" value="P:hydrogen sulfide biosynthetic process"/>
    <property type="evidence" value="ECO:0007669"/>
    <property type="project" value="UniProtKB-UniRule"/>
</dbReference>
<evidence type="ECO:0000256" key="3">
    <source>
        <dbReference type="ARBA" id="ARBA00024327"/>
    </source>
</evidence>
<comment type="pathway">
    <text evidence="3 4">Sulfur metabolism; hydrogen sulfide biosynthesis; sulfite from sulfate.</text>
</comment>
<keyword evidence="4" id="KW-0479">Metal-binding</keyword>
<evidence type="ECO:0000313" key="7">
    <source>
        <dbReference type="Proteomes" id="UP000308054"/>
    </source>
</evidence>
<dbReference type="Gene3D" id="3.40.50.620">
    <property type="entry name" value="HUPs"/>
    <property type="match status" value="1"/>
</dbReference>
<comment type="similarity">
    <text evidence="1 4">Belongs to the PAPS reductase family. CysH subfamily.</text>
</comment>
<evidence type="ECO:0000313" key="6">
    <source>
        <dbReference type="EMBL" id="TGY87686.1"/>
    </source>
</evidence>
<feature type="binding site" evidence="4">
    <location>
        <position position="241"/>
    </location>
    <ligand>
        <name>[4Fe-4S] cluster</name>
        <dbReference type="ChEBI" id="CHEBI:49883"/>
    </ligand>
</feature>
<reference evidence="6 7" key="1">
    <citation type="journal article" date="2017" name="Int. J. Syst. Evol. Microbiol.">
        <title>Marinicauda algicola sp. nov., isolated from a marine red alga Rhodosorus marinus.</title>
        <authorList>
            <person name="Jeong S.E."/>
            <person name="Jeon S.H."/>
            <person name="Chun B.H."/>
            <person name="Kim D.W."/>
            <person name="Jeon C.O."/>
        </authorList>
    </citation>
    <scope>NUCLEOTIDE SEQUENCE [LARGE SCALE GENOMIC DNA]</scope>
    <source>
        <strain evidence="6 7">JCM 31718</strain>
    </source>
</reference>
<dbReference type="Proteomes" id="UP000308054">
    <property type="component" value="Unassembled WGS sequence"/>
</dbReference>
<feature type="active site" description="Nucleophile; cysteine thiosulfonate intermediate" evidence="4">
    <location>
        <position position="266"/>
    </location>
</feature>
<dbReference type="InterPro" id="IPR014729">
    <property type="entry name" value="Rossmann-like_a/b/a_fold"/>
</dbReference>
<keyword evidence="4" id="KW-0408">Iron</keyword>
<dbReference type="AlphaFoldDB" id="A0A4S2GX95"/>
<keyword evidence="2 4" id="KW-0560">Oxidoreductase</keyword>
<comment type="cofactor">
    <cofactor evidence="4">
        <name>[4Fe-4S] cluster</name>
        <dbReference type="ChEBI" id="CHEBI:49883"/>
    </cofactor>
    <text evidence="4">Binds 1 [4Fe-4S] cluster per subunit.</text>
</comment>
<feature type="domain" description="Phosphoadenosine phosphosulphate reductase" evidence="5">
    <location>
        <begin position="79"/>
        <end position="247"/>
    </location>
</feature>
<dbReference type="SUPFAM" id="SSF52402">
    <property type="entry name" value="Adenine nucleotide alpha hydrolases-like"/>
    <property type="match status" value="1"/>
</dbReference>
<dbReference type="GO" id="GO:0004604">
    <property type="term" value="F:phosphoadenylyl-sulfate reductase (thioredoxin) activity"/>
    <property type="evidence" value="ECO:0007669"/>
    <property type="project" value="UniProtKB-UniRule"/>
</dbReference>
<name>A0A4S2GX95_9PROT</name>
<keyword evidence="4" id="KW-0411">Iron-sulfur</keyword>
<feature type="binding site" evidence="4">
    <location>
        <position position="161"/>
    </location>
    <ligand>
        <name>[4Fe-4S] cluster</name>
        <dbReference type="ChEBI" id="CHEBI:49883"/>
    </ligand>
</feature>
<comment type="caution">
    <text evidence="6">The sequence shown here is derived from an EMBL/GenBank/DDBJ whole genome shotgun (WGS) entry which is preliminary data.</text>
</comment>
<dbReference type="EMBL" id="SRXW01000005">
    <property type="protein sequence ID" value="TGY87686.1"/>
    <property type="molecule type" value="Genomic_DNA"/>
</dbReference>
<comment type="function">
    <text evidence="4">Catalyzes the formation of sulfite from adenosine 5'-phosphosulfate (APS) using thioredoxin as an electron donor.</text>
</comment>
<evidence type="ECO:0000256" key="2">
    <source>
        <dbReference type="ARBA" id="ARBA00023002"/>
    </source>
</evidence>
<evidence type="ECO:0000256" key="4">
    <source>
        <dbReference type="HAMAP-Rule" id="MF_00063"/>
    </source>
</evidence>
<dbReference type="GO" id="GO:0005737">
    <property type="term" value="C:cytoplasm"/>
    <property type="evidence" value="ECO:0007669"/>
    <property type="project" value="UniProtKB-SubCell"/>
</dbReference>
<comment type="catalytic activity">
    <reaction evidence="4">
        <text>[thioredoxin]-disulfide + sulfite + AMP + 2 H(+) = adenosine 5'-phosphosulfate + [thioredoxin]-dithiol</text>
        <dbReference type="Rhea" id="RHEA:21976"/>
        <dbReference type="Rhea" id="RHEA-COMP:10698"/>
        <dbReference type="Rhea" id="RHEA-COMP:10700"/>
        <dbReference type="ChEBI" id="CHEBI:15378"/>
        <dbReference type="ChEBI" id="CHEBI:17359"/>
        <dbReference type="ChEBI" id="CHEBI:29950"/>
        <dbReference type="ChEBI" id="CHEBI:50058"/>
        <dbReference type="ChEBI" id="CHEBI:58243"/>
        <dbReference type="ChEBI" id="CHEBI:456215"/>
        <dbReference type="EC" id="1.8.4.10"/>
    </reaction>
</comment>
<proteinExistence type="inferred from homology"/>
<keyword evidence="7" id="KW-1185">Reference proteome</keyword>